<comment type="caution">
    <text evidence="2">The sequence shown here is derived from an EMBL/GenBank/DDBJ whole genome shotgun (WGS) entry which is preliminary data.</text>
</comment>
<dbReference type="EMBL" id="JXLN01002674">
    <property type="protein sequence ID" value="KPM02713.1"/>
    <property type="molecule type" value="Genomic_DNA"/>
</dbReference>
<dbReference type="InterPro" id="IPR050996">
    <property type="entry name" value="Docking_Protein_DOK"/>
</dbReference>
<dbReference type="GO" id="GO:0005737">
    <property type="term" value="C:cytoplasm"/>
    <property type="evidence" value="ECO:0007669"/>
    <property type="project" value="TreeGrafter"/>
</dbReference>
<dbReference type="AlphaFoldDB" id="A0A131ZVB1"/>
<dbReference type="Pfam" id="PF02174">
    <property type="entry name" value="IRS"/>
    <property type="match status" value="1"/>
</dbReference>
<dbReference type="GO" id="GO:0007169">
    <property type="term" value="P:cell surface receptor protein tyrosine kinase signaling pathway"/>
    <property type="evidence" value="ECO:0007669"/>
    <property type="project" value="TreeGrafter"/>
</dbReference>
<evidence type="ECO:0000313" key="2">
    <source>
        <dbReference type="EMBL" id="KPM02713.1"/>
    </source>
</evidence>
<feature type="region of interest" description="Disordered" evidence="1">
    <location>
        <begin position="179"/>
        <end position="211"/>
    </location>
</feature>
<proteinExistence type="predicted"/>
<dbReference type="Proteomes" id="UP000616769">
    <property type="component" value="Unassembled WGS sequence"/>
</dbReference>
<dbReference type="OrthoDB" id="6279276at2759"/>
<dbReference type="SUPFAM" id="SSF50729">
    <property type="entry name" value="PH domain-like"/>
    <property type="match status" value="1"/>
</dbReference>
<evidence type="ECO:0000256" key="1">
    <source>
        <dbReference type="SAM" id="MobiDB-lite"/>
    </source>
</evidence>
<protein>
    <submittedName>
        <fullName evidence="2">Uncharacterized protein</fullName>
    </submittedName>
</protein>
<dbReference type="InterPro" id="IPR002404">
    <property type="entry name" value="IRS_PTB"/>
</dbReference>
<dbReference type="VEuPathDB" id="VectorBase:SSCA010051"/>
<dbReference type="SMART" id="SM01244">
    <property type="entry name" value="IRS"/>
    <property type="match status" value="1"/>
</dbReference>
<dbReference type="PANTHER" id="PTHR21258:SF62">
    <property type="entry name" value="INSULIN RECEPTOR SUBSTRATE 1"/>
    <property type="match status" value="1"/>
</dbReference>
<dbReference type="InterPro" id="IPR011993">
    <property type="entry name" value="PH-like_dom_sf"/>
</dbReference>
<gene>
    <name evidence="2" type="ORF">QR98_0011310</name>
</gene>
<dbReference type="Gene3D" id="2.30.29.30">
    <property type="entry name" value="Pleckstrin-homology domain (PH domain)/Phosphotyrosine-binding domain (PTB)"/>
    <property type="match status" value="1"/>
</dbReference>
<name>A0A131ZVB1_SARSC</name>
<reference evidence="2 3" key="1">
    <citation type="journal article" date="2015" name="Parasit. Vectors">
        <title>Draft genome of the scabies mite.</title>
        <authorList>
            <person name="Rider S.D.Jr."/>
            <person name="Morgan M.S."/>
            <person name="Arlian L.G."/>
        </authorList>
    </citation>
    <scope>NUCLEOTIDE SEQUENCE [LARGE SCALE GENOMIC DNA]</scope>
    <source>
        <strain evidence="2">Arlian Lab</strain>
    </source>
</reference>
<sequence>MAIEKEFLIYLRGYGSSNGLFSFECGRKCSTGSGVFVFDCPQAGKLMETLTRQIDEMANSNLRLNENNPNDHNHNSHNNLTNHHHHNAPRSSTQLHFNQSNDHIVQTYVDPKKLEQIQTKINEFDNMGTFCYVNFDNNRKHSSNLKDVKSRIKKAPKIQSYVLLDLNMKSNDNNCRLNANDHNNDGIGDNLPSIDSKIEPDNDDDDDFDQNYVKLSRSSNSKADFEIENLKIIDQKESKSSSSPIPQNQSTLLPKSMIIGTNASVTDLKIDFEEKQSSSNHFPSSITSSTLMSIVSSNNNGGNNNTISYAQIDFAKTTALSNSTANHRKL</sequence>
<accession>A0A131ZVB1</accession>
<feature type="region of interest" description="Disordered" evidence="1">
    <location>
        <begin position="62"/>
        <end position="94"/>
    </location>
</feature>
<organism evidence="2 3">
    <name type="scientific">Sarcoptes scabiei</name>
    <name type="common">Itch mite</name>
    <name type="synonym">Acarus scabiei</name>
    <dbReference type="NCBI Taxonomy" id="52283"/>
    <lineage>
        <taxon>Eukaryota</taxon>
        <taxon>Metazoa</taxon>
        <taxon>Ecdysozoa</taxon>
        <taxon>Arthropoda</taxon>
        <taxon>Chelicerata</taxon>
        <taxon>Arachnida</taxon>
        <taxon>Acari</taxon>
        <taxon>Acariformes</taxon>
        <taxon>Sarcoptiformes</taxon>
        <taxon>Astigmata</taxon>
        <taxon>Psoroptidia</taxon>
        <taxon>Sarcoptoidea</taxon>
        <taxon>Sarcoptidae</taxon>
        <taxon>Sarcoptinae</taxon>
        <taxon>Sarcoptes</taxon>
    </lineage>
</organism>
<dbReference type="PANTHER" id="PTHR21258">
    <property type="entry name" value="DOCKING PROTEIN RELATED"/>
    <property type="match status" value="1"/>
</dbReference>
<evidence type="ECO:0000313" key="3">
    <source>
        <dbReference type="Proteomes" id="UP000616769"/>
    </source>
</evidence>
<dbReference type="PROSITE" id="PS51064">
    <property type="entry name" value="IRS_PTB"/>
    <property type="match status" value="1"/>
</dbReference>